<proteinExistence type="predicted"/>
<dbReference type="CDD" id="cd06579">
    <property type="entry name" value="TM_PBP1_transp_AraH_like"/>
    <property type="match status" value="1"/>
</dbReference>
<dbReference type="PANTHER" id="PTHR32196:SF19">
    <property type="entry name" value="GALACTOFURANOSE TRANSPORTER PERMEASE PROTEIN YTFT"/>
    <property type="match status" value="1"/>
</dbReference>
<evidence type="ECO:0000256" key="4">
    <source>
        <dbReference type="ARBA" id="ARBA00022989"/>
    </source>
</evidence>
<dbReference type="RefSeq" id="WP_140840469.1">
    <property type="nucleotide sequence ID" value="NZ_RCZI01000002.1"/>
</dbReference>
<keyword evidence="4 6" id="KW-1133">Transmembrane helix</keyword>
<keyword evidence="5 6" id="KW-0472">Membrane</keyword>
<protein>
    <submittedName>
        <fullName evidence="7">ABC transporter permease</fullName>
    </submittedName>
</protein>
<dbReference type="AlphaFoldDB" id="A0A502DTN2"/>
<dbReference type="Pfam" id="PF02653">
    <property type="entry name" value="BPD_transp_2"/>
    <property type="match status" value="1"/>
</dbReference>
<evidence type="ECO:0000256" key="5">
    <source>
        <dbReference type="ARBA" id="ARBA00023136"/>
    </source>
</evidence>
<comment type="caution">
    <text evidence="7">The sequence shown here is derived from an EMBL/GenBank/DDBJ whole genome shotgun (WGS) entry which is preliminary data.</text>
</comment>
<feature type="transmembrane region" description="Helical" evidence="6">
    <location>
        <begin position="82"/>
        <end position="102"/>
    </location>
</feature>
<dbReference type="GO" id="GO:0022857">
    <property type="term" value="F:transmembrane transporter activity"/>
    <property type="evidence" value="ECO:0007669"/>
    <property type="project" value="InterPro"/>
</dbReference>
<feature type="transmembrane region" description="Helical" evidence="6">
    <location>
        <begin position="140"/>
        <end position="157"/>
    </location>
</feature>
<gene>
    <name evidence="7" type="ORF">EAH82_07880</name>
</gene>
<feature type="transmembrane region" description="Helical" evidence="6">
    <location>
        <begin position="108"/>
        <end position="133"/>
    </location>
</feature>
<evidence type="ECO:0000256" key="1">
    <source>
        <dbReference type="ARBA" id="ARBA00004651"/>
    </source>
</evidence>
<keyword evidence="3 6" id="KW-0812">Transmembrane</keyword>
<dbReference type="GO" id="GO:0005886">
    <property type="term" value="C:plasma membrane"/>
    <property type="evidence" value="ECO:0007669"/>
    <property type="project" value="UniProtKB-SubCell"/>
</dbReference>
<evidence type="ECO:0000256" key="3">
    <source>
        <dbReference type="ARBA" id="ARBA00022692"/>
    </source>
</evidence>
<name>A0A502DTN2_9BURK</name>
<accession>A0A502DTN2</accession>
<comment type="subcellular location">
    <subcellularLocation>
        <location evidence="1">Cell membrane</location>
        <topology evidence="1">Multi-pass membrane protein</topology>
    </subcellularLocation>
</comment>
<organism evidence="7 8">
    <name type="scientific">Variovorax guangxiensis</name>
    <dbReference type="NCBI Taxonomy" id="1775474"/>
    <lineage>
        <taxon>Bacteria</taxon>
        <taxon>Pseudomonadati</taxon>
        <taxon>Pseudomonadota</taxon>
        <taxon>Betaproteobacteria</taxon>
        <taxon>Burkholderiales</taxon>
        <taxon>Comamonadaceae</taxon>
        <taxon>Variovorax</taxon>
    </lineage>
</organism>
<evidence type="ECO:0000256" key="2">
    <source>
        <dbReference type="ARBA" id="ARBA00022475"/>
    </source>
</evidence>
<dbReference type="OrthoDB" id="5422926at2"/>
<feature type="transmembrane region" description="Helical" evidence="6">
    <location>
        <begin position="177"/>
        <end position="199"/>
    </location>
</feature>
<reference evidence="7 8" key="1">
    <citation type="journal article" date="2019" name="Environ. Microbiol.">
        <title>Species interactions and distinct microbial communities in high Arctic permafrost affected cryosols are associated with the CH4 and CO2 gas fluxes.</title>
        <authorList>
            <person name="Altshuler I."/>
            <person name="Hamel J."/>
            <person name="Turney S."/>
            <person name="Magnuson E."/>
            <person name="Levesque R."/>
            <person name="Greer C."/>
            <person name="Whyte L.G."/>
        </authorList>
    </citation>
    <scope>NUCLEOTIDE SEQUENCE [LARGE SCALE GENOMIC DNA]</scope>
    <source>
        <strain evidence="7 8">S06.C</strain>
    </source>
</reference>
<feature type="transmembrane region" description="Helical" evidence="6">
    <location>
        <begin position="285"/>
        <end position="303"/>
    </location>
</feature>
<evidence type="ECO:0000313" key="8">
    <source>
        <dbReference type="Proteomes" id="UP000319212"/>
    </source>
</evidence>
<dbReference type="EMBL" id="RCZI01000002">
    <property type="protein sequence ID" value="TPG28703.1"/>
    <property type="molecule type" value="Genomic_DNA"/>
</dbReference>
<feature type="transmembrane region" description="Helical" evidence="6">
    <location>
        <begin position="59"/>
        <end position="75"/>
    </location>
</feature>
<keyword evidence="2" id="KW-1003">Cell membrane</keyword>
<sequence>MTKQKHSPLATAMRHRLAWPLITLLLLLALNTAFNSSFLHLEWRDGHLYGSLIDILNRAAPLVLVSLGMTLVIATRGIDISVGAVVAISAATAAWMIGGAMGGDVSRFPLPLAIGAALAIALVCGLWNGLLVARVGMQPIIATLILMVAGRGIAQLITNGQIITIYYKPYFFLGGGYLLGLPFSVFVAAAVFALLYLAITRTALGLFIQAVGINPTAARVAGVQSRRLLVGAYAFCGLCAGIAGLLISSNVKSADGNNAGQLLELDAILAVTLGGTALTGGRFSLVGSAIGALIIQTLTYAIYSLGVPPEINLVVKAVVVFIVMLLQSPEFRATVRGWAQRPTLNEVRR</sequence>
<feature type="transmembrane region" description="Helical" evidence="6">
    <location>
        <begin position="228"/>
        <end position="247"/>
    </location>
</feature>
<dbReference type="PANTHER" id="PTHR32196">
    <property type="entry name" value="ABC TRANSPORTER PERMEASE PROTEIN YPHD-RELATED-RELATED"/>
    <property type="match status" value="1"/>
</dbReference>
<dbReference type="InterPro" id="IPR001851">
    <property type="entry name" value="ABC_transp_permease"/>
</dbReference>
<dbReference type="Proteomes" id="UP000319212">
    <property type="component" value="Unassembled WGS sequence"/>
</dbReference>
<evidence type="ECO:0000313" key="7">
    <source>
        <dbReference type="EMBL" id="TPG28703.1"/>
    </source>
</evidence>
<evidence type="ECO:0000256" key="6">
    <source>
        <dbReference type="SAM" id="Phobius"/>
    </source>
</evidence>